<dbReference type="PANTHER" id="PTHR12243">
    <property type="entry name" value="MADF DOMAIN TRANSCRIPTION FACTOR"/>
    <property type="match status" value="1"/>
</dbReference>
<dbReference type="PANTHER" id="PTHR12243:SF67">
    <property type="entry name" value="COREPRESSOR OF PANGOLIN, ISOFORM A-RELATED"/>
    <property type="match status" value="1"/>
</dbReference>
<protein>
    <recommendedName>
        <fullName evidence="2">MADF domain-containing protein</fullName>
    </recommendedName>
</protein>
<evidence type="ECO:0000313" key="3">
    <source>
        <dbReference type="EMBL" id="KAK3799511.1"/>
    </source>
</evidence>
<dbReference type="EMBL" id="JAWDGP010000556">
    <property type="protein sequence ID" value="KAK3799511.1"/>
    <property type="molecule type" value="Genomic_DNA"/>
</dbReference>
<comment type="caution">
    <text evidence="3">The sequence shown here is derived from an EMBL/GenBank/DDBJ whole genome shotgun (WGS) entry which is preliminary data.</text>
</comment>
<gene>
    <name evidence="3" type="ORF">RRG08_052696</name>
</gene>
<dbReference type="PROSITE" id="PS51029">
    <property type="entry name" value="MADF"/>
    <property type="match status" value="1"/>
</dbReference>
<dbReference type="Proteomes" id="UP001283361">
    <property type="component" value="Unassembled WGS sequence"/>
</dbReference>
<dbReference type="SMART" id="SM00595">
    <property type="entry name" value="MADF"/>
    <property type="match status" value="1"/>
</dbReference>
<dbReference type="AlphaFoldDB" id="A0AAE1B627"/>
<feature type="region of interest" description="Disordered" evidence="1">
    <location>
        <begin position="153"/>
        <end position="186"/>
    </location>
</feature>
<feature type="compositionally biased region" description="Polar residues" evidence="1">
    <location>
        <begin position="153"/>
        <end position="162"/>
    </location>
</feature>
<organism evidence="3 4">
    <name type="scientific">Elysia crispata</name>
    <name type="common">lettuce slug</name>
    <dbReference type="NCBI Taxonomy" id="231223"/>
    <lineage>
        <taxon>Eukaryota</taxon>
        <taxon>Metazoa</taxon>
        <taxon>Spiralia</taxon>
        <taxon>Lophotrochozoa</taxon>
        <taxon>Mollusca</taxon>
        <taxon>Gastropoda</taxon>
        <taxon>Heterobranchia</taxon>
        <taxon>Euthyneura</taxon>
        <taxon>Panpulmonata</taxon>
        <taxon>Sacoglossa</taxon>
        <taxon>Placobranchoidea</taxon>
        <taxon>Plakobranchidae</taxon>
        <taxon>Elysia</taxon>
    </lineage>
</organism>
<feature type="domain" description="MADF" evidence="2">
    <location>
        <begin position="25"/>
        <end position="114"/>
    </location>
</feature>
<dbReference type="InterPro" id="IPR039353">
    <property type="entry name" value="TF_Adf1"/>
</dbReference>
<evidence type="ECO:0000313" key="4">
    <source>
        <dbReference type="Proteomes" id="UP001283361"/>
    </source>
</evidence>
<proteinExistence type="predicted"/>
<evidence type="ECO:0000256" key="1">
    <source>
        <dbReference type="SAM" id="MobiDB-lite"/>
    </source>
</evidence>
<accession>A0AAE1B627</accession>
<dbReference type="InterPro" id="IPR006578">
    <property type="entry name" value="MADF-dom"/>
</dbReference>
<feature type="compositionally biased region" description="Polar residues" evidence="1">
    <location>
        <begin position="254"/>
        <end position="269"/>
    </location>
</feature>
<evidence type="ECO:0000259" key="2">
    <source>
        <dbReference type="PROSITE" id="PS51029"/>
    </source>
</evidence>
<sequence>MRHTAAFATRQYAFDTSQTEFSHPRHLSLVVIEYTLHDPKYRDRDLLERTWSTIASEIELSIDEAKTKWQRLRNNFSKAIERRVKTPRSRSAATKLQKPWAYETDMDFIRSHLHYHKASSSSLARQALAGVGSRALSPQQDIPDVLEKLSENTLTSCSSSPRSALDLDFSEETSKKNKAPKRGIDELDPAALPCINKTSTRSDQTEDPAIGWFKSLLPMYNTLSSIEKLEFQSRVTLELRSFLLAKEQRMTHQPKPSLSNSPTTSNIQQ</sequence>
<dbReference type="Pfam" id="PF10545">
    <property type="entry name" value="MADF_DNA_bdg"/>
    <property type="match status" value="1"/>
</dbReference>
<reference evidence="3" key="1">
    <citation type="journal article" date="2023" name="G3 (Bethesda)">
        <title>A reference genome for the long-term kleptoplast-retaining sea slug Elysia crispata morphotype clarki.</title>
        <authorList>
            <person name="Eastman K.E."/>
            <person name="Pendleton A.L."/>
            <person name="Shaikh M.A."/>
            <person name="Suttiyut T."/>
            <person name="Ogas R."/>
            <person name="Tomko P."/>
            <person name="Gavelis G."/>
            <person name="Widhalm J.R."/>
            <person name="Wisecaver J.H."/>
        </authorList>
    </citation>
    <scope>NUCLEOTIDE SEQUENCE</scope>
    <source>
        <strain evidence="3">ECLA1</strain>
    </source>
</reference>
<feature type="region of interest" description="Disordered" evidence="1">
    <location>
        <begin position="248"/>
        <end position="269"/>
    </location>
</feature>
<keyword evidence="4" id="KW-1185">Reference proteome</keyword>
<name>A0AAE1B627_9GAST</name>